<evidence type="ECO:0000256" key="1">
    <source>
        <dbReference type="SAM" id="MobiDB-lite"/>
    </source>
</evidence>
<dbReference type="Proteomes" id="UP000217199">
    <property type="component" value="Unassembled WGS sequence"/>
</dbReference>
<gene>
    <name evidence="2" type="ORF">PNOK_0469600</name>
</gene>
<name>A0A286UJK3_9AGAM</name>
<keyword evidence="3" id="KW-1185">Reference proteome</keyword>
<feature type="compositionally biased region" description="Polar residues" evidence="1">
    <location>
        <begin position="1"/>
        <end position="17"/>
    </location>
</feature>
<dbReference type="EMBL" id="NBII01000004">
    <property type="protein sequence ID" value="PAV19762.1"/>
    <property type="molecule type" value="Genomic_DNA"/>
</dbReference>
<evidence type="ECO:0000313" key="2">
    <source>
        <dbReference type="EMBL" id="PAV19762.1"/>
    </source>
</evidence>
<comment type="caution">
    <text evidence="2">The sequence shown here is derived from an EMBL/GenBank/DDBJ whole genome shotgun (WGS) entry which is preliminary data.</text>
</comment>
<reference evidence="2 3" key="1">
    <citation type="journal article" date="2017" name="Mol. Ecol.">
        <title>Comparative and population genomic landscape of Phellinus noxius: A hypervariable fungus causing root rot in trees.</title>
        <authorList>
            <person name="Chung C.L."/>
            <person name="Lee T.J."/>
            <person name="Akiba M."/>
            <person name="Lee H.H."/>
            <person name="Kuo T.H."/>
            <person name="Liu D."/>
            <person name="Ke H.M."/>
            <person name="Yokoi T."/>
            <person name="Roa M.B."/>
            <person name="Lu M.J."/>
            <person name="Chang Y.Y."/>
            <person name="Ann P.J."/>
            <person name="Tsai J.N."/>
            <person name="Chen C.Y."/>
            <person name="Tzean S.S."/>
            <person name="Ota Y."/>
            <person name="Hattori T."/>
            <person name="Sahashi N."/>
            <person name="Liou R.F."/>
            <person name="Kikuchi T."/>
            <person name="Tsai I.J."/>
        </authorList>
    </citation>
    <scope>NUCLEOTIDE SEQUENCE [LARGE SCALE GENOMIC DNA]</scope>
    <source>
        <strain evidence="2 3">FFPRI411160</strain>
    </source>
</reference>
<sequence>MSSPSTSNTDNNKTPTKSSRDTRLTQINNVVRKATQVTSEQPSSTGRLVGALARKLKGVQTPAPSTTTTATTPTSGTGTN</sequence>
<feature type="region of interest" description="Disordered" evidence="1">
    <location>
        <begin position="56"/>
        <end position="80"/>
    </location>
</feature>
<dbReference type="InParanoid" id="A0A286UJK3"/>
<evidence type="ECO:0000313" key="3">
    <source>
        <dbReference type="Proteomes" id="UP000217199"/>
    </source>
</evidence>
<dbReference type="AlphaFoldDB" id="A0A286UJK3"/>
<organism evidence="2 3">
    <name type="scientific">Pyrrhoderma noxium</name>
    <dbReference type="NCBI Taxonomy" id="2282107"/>
    <lineage>
        <taxon>Eukaryota</taxon>
        <taxon>Fungi</taxon>
        <taxon>Dikarya</taxon>
        <taxon>Basidiomycota</taxon>
        <taxon>Agaricomycotina</taxon>
        <taxon>Agaricomycetes</taxon>
        <taxon>Hymenochaetales</taxon>
        <taxon>Hymenochaetaceae</taxon>
        <taxon>Pyrrhoderma</taxon>
    </lineage>
</organism>
<proteinExistence type="predicted"/>
<feature type="region of interest" description="Disordered" evidence="1">
    <location>
        <begin position="1"/>
        <end position="26"/>
    </location>
</feature>
<accession>A0A286UJK3</accession>
<protein>
    <submittedName>
        <fullName evidence="2">Uncharacterized protein</fullName>
    </submittedName>
</protein>
<feature type="compositionally biased region" description="Low complexity" evidence="1">
    <location>
        <begin position="61"/>
        <end position="80"/>
    </location>
</feature>